<evidence type="ECO:0000313" key="2">
    <source>
        <dbReference type="EMBL" id="KAH0818684.1"/>
    </source>
</evidence>
<organism evidence="2 3">
    <name type="scientific">Tenebrio molitor</name>
    <name type="common">Yellow mealworm beetle</name>
    <dbReference type="NCBI Taxonomy" id="7067"/>
    <lineage>
        <taxon>Eukaryota</taxon>
        <taxon>Metazoa</taxon>
        <taxon>Ecdysozoa</taxon>
        <taxon>Arthropoda</taxon>
        <taxon>Hexapoda</taxon>
        <taxon>Insecta</taxon>
        <taxon>Pterygota</taxon>
        <taxon>Neoptera</taxon>
        <taxon>Endopterygota</taxon>
        <taxon>Coleoptera</taxon>
        <taxon>Polyphaga</taxon>
        <taxon>Cucujiformia</taxon>
        <taxon>Tenebrionidae</taxon>
        <taxon>Tenebrio</taxon>
    </lineage>
</organism>
<proteinExistence type="predicted"/>
<evidence type="ECO:0000313" key="3">
    <source>
        <dbReference type="Proteomes" id="UP000719412"/>
    </source>
</evidence>
<feature type="compositionally biased region" description="Basic and acidic residues" evidence="1">
    <location>
        <begin position="1"/>
        <end position="15"/>
    </location>
</feature>
<name>A0A8J6HPZ5_TENMO</name>
<dbReference type="AlphaFoldDB" id="A0A8J6HPZ5"/>
<evidence type="ECO:0000256" key="1">
    <source>
        <dbReference type="SAM" id="MobiDB-lite"/>
    </source>
</evidence>
<comment type="caution">
    <text evidence="2">The sequence shown here is derived from an EMBL/GenBank/DDBJ whole genome shotgun (WGS) entry which is preliminary data.</text>
</comment>
<protein>
    <submittedName>
        <fullName evidence="2">Uncharacterized protein</fullName>
    </submittedName>
</protein>
<reference evidence="2" key="1">
    <citation type="journal article" date="2020" name="J Insects Food Feed">
        <title>The yellow mealworm (Tenebrio molitor) genome: a resource for the emerging insects as food and feed industry.</title>
        <authorList>
            <person name="Eriksson T."/>
            <person name="Andere A."/>
            <person name="Kelstrup H."/>
            <person name="Emery V."/>
            <person name="Picard C."/>
        </authorList>
    </citation>
    <scope>NUCLEOTIDE SEQUENCE</scope>
    <source>
        <strain evidence="2">Stoneville</strain>
        <tissue evidence="2">Whole head</tissue>
    </source>
</reference>
<keyword evidence="3" id="KW-1185">Reference proteome</keyword>
<reference evidence="2" key="2">
    <citation type="submission" date="2021-08" db="EMBL/GenBank/DDBJ databases">
        <authorList>
            <person name="Eriksson T."/>
        </authorList>
    </citation>
    <scope>NUCLEOTIDE SEQUENCE</scope>
    <source>
        <strain evidence="2">Stoneville</strain>
        <tissue evidence="2">Whole head</tissue>
    </source>
</reference>
<sequence length="165" mass="18547">MKSIRKKELAGEKKARMGTGGGPCTQATFETPEVDLLIESVDIELPNTLGSDTSALANGAGDQLYVMSADGMLVPDETSSGEHDTIEKQQDVVPSKFTKKKVKSKEVNEEILLRLHRVEVLKKNDQELHELIMEEQRLKIDIAKNQLVFQKRMQVLEEVFLNRLV</sequence>
<dbReference type="EMBL" id="JABDTM020016889">
    <property type="protein sequence ID" value="KAH0818684.1"/>
    <property type="molecule type" value="Genomic_DNA"/>
</dbReference>
<gene>
    <name evidence="2" type="ORF">GEV33_004107</name>
</gene>
<accession>A0A8J6HPZ5</accession>
<feature type="region of interest" description="Disordered" evidence="1">
    <location>
        <begin position="1"/>
        <end position="28"/>
    </location>
</feature>
<dbReference type="Proteomes" id="UP000719412">
    <property type="component" value="Unassembled WGS sequence"/>
</dbReference>